<evidence type="ECO:0000313" key="2">
    <source>
        <dbReference type="Proteomes" id="UP000636004"/>
    </source>
</evidence>
<comment type="caution">
    <text evidence="1">The sequence shown here is derived from an EMBL/GenBank/DDBJ whole genome shotgun (WGS) entry which is preliminary data.</text>
</comment>
<proteinExistence type="predicted"/>
<accession>A0A918VCT2</accession>
<reference evidence="1" key="2">
    <citation type="submission" date="2020-09" db="EMBL/GenBank/DDBJ databases">
        <authorList>
            <person name="Sun Q."/>
            <person name="Kim S."/>
        </authorList>
    </citation>
    <scope>NUCLEOTIDE SEQUENCE</scope>
    <source>
        <strain evidence="1">KCTC 12710</strain>
    </source>
</reference>
<gene>
    <name evidence="1" type="ORF">GCM10007028_26860</name>
</gene>
<name>A0A918VCT2_9FLAO</name>
<reference evidence="1" key="1">
    <citation type="journal article" date="2014" name="Int. J. Syst. Evol. Microbiol.">
        <title>Complete genome sequence of Corynebacterium casei LMG S-19264T (=DSM 44701T), isolated from a smear-ripened cheese.</title>
        <authorList>
            <consortium name="US DOE Joint Genome Institute (JGI-PGF)"/>
            <person name="Walter F."/>
            <person name="Albersmeier A."/>
            <person name="Kalinowski J."/>
            <person name="Ruckert C."/>
        </authorList>
    </citation>
    <scope>NUCLEOTIDE SEQUENCE</scope>
    <source>
        <strain evidence="1">KCTC 12710</strain>
    </source>
</reference>
<evidence type="ECO:0000313" key="1">
    <source>
        <dbReference type="EMBL" id="GGZ87316.1"/>
    </source>
</evidence>
<organism evidence="1 2">
    <name type="scientific">Algibacter mikhailovii</name>
    <dbReference type="NCBI Taxonomy" id="425498"/>
    <lineage>
        <taxon>Bacteria</taxon>
        <taxon>Pseudomonadati</taxon>
        <taxon>Bacteroidota</taxon>
        <taxon>Flavobacteriia</taxon>
        <taxon>Flavobacteriales</taxon>
        <taxon>Flavobacteriaceae</taxon>
        <taxon>Algibacter</taxon>
    </lineage>
</organism>
<dbReference type="AlphaFoldDB" id="A0A918VCT2"/>
<sequence length="500" mass="55922">MIFGIFLFQGCESHDSFGKEVQVPVKPSNLSYADIIGYKQYGYMQTDVPTYNSNGHPLLFEIVSIKKDGVVLDDTYLNATSILNYSVIETEKEIGDTGETHTIFTNDLSEAGRIIIEDGNPFEDGDYYFTIRATVDVENYRESTVFEDVLHLQVGWANGVTYCPFQVNFVNGENTISGPATVLGGRTNTRFELGSDSDKLTIDPISGAISMNPSYTVTETEVINPIIKLVYESNESVPLNFTGNFTAVLSTTPVELDKEVNYFFYPTLKPVDSNNPAFGGDGYTVETSAFVDKPNWVKKHFYKEIVAAAKLNFDEVLETRTEAGVTEMSGSQFNYWGPLKNPFETWLIADPVNLATYSGCFETKMVFWVKQNIPQEILDNVFPGQAETPVNIEIKITDNYSGDVYNTDWTQINDVLTCKIEEADNAFVGTPYPLIGEVGPEGTANNMWVKCEMDLPVSEYGNMNNFTIAFRTITNYDSDLPENLRGELYISDLHFVATEK</sequence>
<dbReference type="EMBL" id="BMWZ01000006">
    <property type="protein sequence ID" value="GGZ87316.1"/>
    <property type="molecule type" value="Genomic_DNA"/>
</dbReference>
<keyword evidence="2" id="KW-1185">Reference proteome</keyword>
<protein>
    <submittedName>
        <fullName evidence="1">Uncharacterized protein</fullName>
    </submittedName>
</protein>
<dbReference type="Proteomes" id="UP000636004">
    <property type="component" value="Unassembled WGS sequence"/>
</dbReference>